<keyword evidence="1" id="KW-1133">Transmembrane helix</keyword>
<dbReference type="EMBL" id="MFLW01000027">
    <property type="protein sequence ID" value="OGG77964.1"/>
    <property type="molecule type" value="Genomic_DNA"/>
</dbReference>
<comment type="caution">
    <text evidence="2">The sequence shown here is derived from an EMBL/GenBank/DDBJ whole genome shotgun (WGS) entry which is preliminary data.</text>
</comment>
<sequence length="198" mass="21010">MNTKLVIWIVGILLGAVIAGVVWYLFFIPKTVLPQSSGTTTTLPISGSVTPVSSASGTPSGVTPTFPLTTQTGDVVSALDFIHNGVTIPDEANVGRYLLAGNLGYCLSDPQKCQAAPAVHFTVYYNSGPKSFLIDLTEEPIGQARLDMEQFMLKTLGLTQAQLCSLNYLVGVSIYVNSQFTGKNLGFSFCPGATVLPK</sequence>
<protein>
    <submittedName>
        <fullName evidence="2">Uncharacterized protein</fullName>
    </submittedName>
</protein>
<evidence type="ECO:0000256" key="1">
    <source>
        <dbReference type="SAM" id="Phobius"/>
    </source>
</evidence>
<dbReference type="Proteomes" id="UP000178811">
    <property type="component" value="Unassembled WGS sequence"/>
</dbReference>
<dbReference type="AlphaFoldDB" id="A0A1F6EWG9"/>
<evidence type="ECO:0000313" key="2">
    <source>
        <dbReference type="EMBL" id="OGG77964.1"/>
    </source>
</evidence>
<keyword evidence="1" id="KW-0472">Membrane</keyword>
<gene>
    <name evidence="2" type="ORF">A3A36_02270</name>
</gene>
<feature type="transmembrane region" description="Helical" evidence="1">
    <location>
        <begin position="6"/>
        <end position="27"/>
    </location>
</feature>
<keyword evidence="1" id="KW-0812">Transmembrane</keyword>
<evidence type="ECO:0000313" key="3">
    <source>
        <dbReference type="Proteomes" id="UP000178811"/>
    </source>
</evidence>
<name>A0A1F6EWG9_9BACT</name>
<organism evidence="2 3">
    <name type="scientific">Candidatus Kaiserbacteria bacterium RIFCSPLOWO2_01_FULL_52_12b</name>
    <dbReference type="NCBI Taxonomy" id="1798509"/>
    <lineage>
        <taxon>Bacteria</taxon>
        <taxon>Candidatus Kaiseribacteriota</taxon>
    </lineage>
</organism>
<proteinExistence type="predicted"/>
<reference evidence="2 3" key="1">
    <citation type="journal article" date="2016" name="Nat. Commun.">
        <title>Thousands of microbial genomes shed light on interconnected biogeochemical processes in an aquifer system.</title>
        <authorList>
            <person name="Anantharaman K."/>
            <person name="Brown C.T."/>
            <person name="Hug L.A."/>
            <person name="Sharon I."/>
            <person name="Castelle C.J."/>
            <person name="Probst A.J."/>
            <person name="Thomas B.C."/>
            <person name="Singh A."/>
            <person name="Wilkins M.J."/>
            <person name="Karaoz U."/>
            <person name="Brodie E.L."/>
            <person name="Williams K.H."/>
            <person name="Hubbard S.S."/>
            <person name="Banfield J.F."/>
        </authorList>
    </citation>
    <scope>NUCLEOTIDE SEQUENCE [LARGE SCALE GENOMIC DNA]</scope>
</reference>
<accession>A0A1F6EWG9</accession>